<proteinExistence type="predicted"/>
<gene>
    <name evidence="1" type="ORF">H5410_029685</name>
</gene>
<organism evidence="1 2">
    <name type="scientific">Solanum commersonii</name>
    <name type="common">Commerson's wild potato</name>
    <name type="synonym">Commerson's nightshade</name>
    <dbReference type="NCBI Taxonomy" id="4109"/>
    <lineage>
        <taxon>Eukaryota</taxon>
        <taxon>Viridiplantae</taxon>
        <taxon>Streptophyta</taxon>
        <taxon>Embryophyta</taxon>
        <taxon>Tracheophyta</taxon>
        <taxon>Spermatophyta</taxon>
        <taxon>Magnoliopsida</taxon>
        <taxon>eudicotyledons</taxon>
        <taxon>Gunneridae</taxon>
        <taxon>Pentapetalae</taxon>
        <taxon>asterids</taxon>
        <taxon>lamiids</taxon>
        <taxon>Solanales</taxon>
        <taxon>Solanaceae</taxon>
        <taxon>Solanoideae</taxon>
        <taxon>Solaneae</taxon>
        <taxon>Solanum</taxon>
    </lineage>
</organism>
<sequence>MDYSTRKLTKWAVYLLRGSFDLENRPFWMKNLAKIRSKFWITKNSIDYSTRQSVKWAVLAVSANWLYI</sequence>
<evidence type="ECO:0000313" key="2">
    <source>
        <dbReference type="Proteomes" id="UP000824120"/>
    </source>
</evidence>
<evidence type="ECO:0000313" key="1">
    <source>
        <dbReference type="EMBL" id="KAG5598315.1"/>
    </source>
</evidence>
<keyword evidence="2" id="KW-1185">Reference proteome</keyword>
<dbReference type="EMBL" id="JACXVP010000006">
    <property type="protein sequence ID" value="KAG5598315.1"/>
    <property type="molecule type" value="Genomic_DNA"/>
</dbReference>
<dbReference type="Proteomes" id="UP000824120">
    <property type="component" value="Chromosome 6"/>
</dbReference>
<name>A0A9J5YC68_SOLCO</name>
<reference evidence="1 2" key="1">
    <citation type="submission" date="2020-09" db="EMBL/GenBank/DDBJ databases">
        <title>De no assembly of potato wild relative species, Solanum commersonii.</title>
        <authorList>
            <person name="Cho K."/>
        </authorList>
    </citation>
    <scope>NUCLEOTIDE SEQUENCE [LARGE SCALE GENOMIC DNA]</scope>
    <source>
        <strain evidence="1">LZ3.2</strain>
        <tissue evidence="1">Leaf</tissue>
    </source>
</reference>
<protein>
    <submittedName>
        <fullName evidence="1">Uncharacterized protein</fullName>
    </submittedName>
</protein>
<accession>A0A9J5YC68</accession>
<dbReference type="AlphaFoldDB" id="A0A9J5YC68"/>
<comment type="caution">
    <text evidence="1">The sequence shown here is derived from an EMBL/GenBank/DDBJ whole genome shotgun (WGS) entry which is preliminary data.</text>
</comment>